<dbReference type="PANTHER" id="PTHR42715">
    <property type="entry name" value="BETA-GLUCOSIDASE"/>
    <property type="match status" value="1"/>
</dbReference>
<dbReference type="InterPro" id="IPR036962">
    <property type="entry name" value="Glyco_hydro_3_N_sf"/>
</dbReference>
<reference evidence="16" key="1">
    <citation type="journal article" date="2019" name="Beilstein J. Org. Chem.">
        <title>Nanangenines: drimane sesquiterpenoids as the dominant metabolite cohort of a novel Australian fungus, Aspergillus nanangensis.</title>
        <authorList>
            <person name="Lacey H.J."/>
            <person name="Gilchrist C.L.M."/>
            <person name="Crombie A."/>
            <person name="Kalaitzis J.A."/>
            <person name="Vuong D."/>
            <person name="Rutledge P.J."/>
            <person name="Turner P."/>
            <person name="Pitt J.I."/>
            <person name="Lacey E."/>
            <person name="Chooi Y.H."/>
            <person name="Piggott A.M."/>
        </authorList>
    </citation>
    <scope>NUCLEOTIDE SEQUENCE</scope>
    <source>
        <strain evidence="16">MST-FP2251</strain>
    </source>
</reference>
<reference evidence="16" key="2">
    <citation type="submission" date="2020-02" db="EMBL/GenBank/DDBJ databases">
        <authorList>
            <person name="Gilchrist C.L.M."/>
            <person name="Chooi Y.-H."/>
        </authorList>
    </citation>
    <scope>NUCLEOTIDE SEQUENCE</scope>
    <source>
        <strain evidence="16">MST-FP2251</strain>
    </source>
</reference>
<keyword evidence="12" id="KW-0326">Glycosidase</keyword>
<accession>A0AAD4GU96</accession>
<dbReference type="SUPFAM" id="SSF51445">
    <property type="entry name" value="(Trans)glycosidases"/>
    <property type="match status" value="1"/>
</dbReference>
<evidence type="ECO:0000256" key="11">
    <source>
        <dbReference type="ARBA" id="ARBA00023277"/>
    </source>
</evidence>
<evidence type="ECO:0000256" key="3">
    <source>
        <dbReference type="ARBA" id="ARBA00004987"/>
    </source>
</evidence>
<feature type="domain" description="Glycoside hydrolase family 3 N-terminal" evidence="15">
    <location>
        <begin position="59"/>
        <end position="297"/>
    </location>
</feature>
<dbReference type="InterPro" id="IPR001764">
    <property type="entry name" value="Glyco_hydro_3_N"/>
</dbReference>
<evidence type="ECO:0000256" key="7">
    <source>
        <dbReference type="ARBA" id="ARBA00022729"/>
    </source>
</evidence>
<evidence type="ECO:0000256" key="10">
    <source>
        <dbReference type="ARBA" id="ARBA00023180"/>
    </source>
</evidence>
<dbReference type="InterPro" id="IPR050288">
    <property type="entry name" value="Cellulose_deg_GH3"/>
</dbReference>
<dbReference type="Pfam" id="PF00933">
    <property type="entry name" value="Glyco_hydro_3"/>
    <property type="match status" value="1"/>
</dbReference>
<proteinExistence type="inferred from homology"/>
<dbReference type="GO" id="GO:0008422">
    <property type="term" value="F:beta-glucosidase activity"/>
    <property type="evidence" value="ECO:0007669"/>
    <property type="project" value="UniProtKB-EC"/>
</dbReference>
<evidence type="ECO:0000256" key="6">
    <source>
        <dbReference type="ARBA" id="ARBA00022525"/>
    </source>
</evidence>
<dbReference type="GO" id="GO:0005576">
    <property type="term" value="C:extracellular region"/>
    <property type="evidence" value="ECO:0007669"/>
    <property type="project" value="UniProtKB-SubCell"/>
</dbReference>
<evidence type="ECO:0000256" key="9">
    <source>
        <dbReference type="ARBA" id="ARBA00023001"/>
    </source>
</evidence>
<evidence type="ECO:0000256" key="14">
    <source>
        <dbReference type="ARBA" id="ARBA00024983"/>
    </source>
</evidence>
<keyword evidence="17" id="KW-1185">Reference proteome</keyword>
<evidence type="ECO:0000256" key="2">
    <source>
        <dbReference type="ARBA" id="ARBA00004613"/>
    </source>
</evidence>
<evidence type="ECO:0000256" key="12">
    <source>
        <dbReference type="ARBA" id="ARBA00023295"/>
    </source>
</evidence>
<evidence type="ECO:0000256" key="1">
    <source>
        <dbReference type="ARBA" id="ARBA00000448"/>
    </source>
</evidence>
<dbReference type="InterPro" id="IPR017853">
    <property type="entry name" value="GH"/>
</dbReference>
<protein>
    <recommendedName>
        <fullName evidence="5">beta-glucosidase</fullName>
        <ecNumber evidence="5">3.2.1.21</ecNumber>
    </recommendedName>
</protein>
<sequence length="312" mass="33887">MSVAEQESGGGLIVSSKHSTGNYNYPCFSVQNYEEAHRADLNSAPLVFPHFPHFIITSLCYADSDTGIGSAHSFGTGFPPGVTVASTWNRKLMRARGFAIAESSKAKGLHVVLGPVLAFARTVGGDTNFEGFGNDPYLIGVAGYETVQGHQGTGVQAEMKQYIGYDGQQYNRTTYSSNIDSKTFHEVYLWPYAESLRANPACVMTSYNYVNNSYASQNADLLNDVLKAHLGFQGYVQTDWFGLKAGIAAVLSGLDQHMPGVAGNGLNWSFFGQNYTEGVRNGSIPEWRLTDATARIMTPDENNGNTCSLHQT</sequence>
<keyword evidence="10" id="KW-0325">Glycoprotein</keyword>
<comment type="similarity">
    <text evidence="4">Belongs to the glycosyl hydrolase 3 family.</text>
</comment>
<keyword evidence="6" id="KW-0964">Secreted</keyword>
<organism evidence="16 17">
    <name type="scientific">Aspergillus nanangensis</name>
    <dbReference type="NCBI Taxonomy" id="2582783"/>
    <lineage>
        <taxon>Eukaryota</taxon>
        <taxon>Fungi</taxon>
        <taxon>Dikarya</taxon>
        <taxon>Ascomycota</taxon>
        <taxon>Pezizomycotina</taxon>
        <taxon>Eurotiomycetes</taxon>
        <taxon>Eurotiomycetidae</taxon>
        <taxon>Eurotiales</taxon>
        <taxon>Aspergillaceae</taxon>
        <taxon>Aspergillus</taxon>
        <taxon>Aspergillus subgen. Circumdati</taxon>
    </lineage>
</organism>
<keyword evidence="13" id="KW-0624">Polysaccharide degradation</keyword>
<comment type="pathway">
    <text evidence="3">Glycan metabolism; cellulose degradation.</text>
</comment>
<comment type="function">
    <text evidence="14">Beta-glucosidases are one of a number of cellulolytic enzymes involved in the degradation of cellulosic biomass. Catalyzes the last step releasing glucose from the inhibitory cellobiose.</text>
</comment>
<keyword evidence="8" id="KW-0378">Hydrolase</keyword>
<dbReference type="Gene3D" id="3.20.20.300">
    <property type="entry name" value="Glycoside hydrolase, family 3, N-terminal domain"/>
    <property type="match status" value="1"/>
</dbReference>
<evidence type="ECO:0000256" key="5">
    <source>
        <dbReference type="ARBA" id="ARBA00012744"/>
    </source>
</evidence>
<evidence type="ECO:0000313" key="17">
    <source>
        <dbReference type="Proteomes" id="UP001194746"/>
    </source>
</evidence>
<comment type="caution">
    <text evidence="16">The sequence shown here is derived from an EMBL/GenBank/DDBJ whole genome shotgun (WGS) entry which is preliminary data.</text>
</comment>
<evidence type="ECO:0000256" key="4">
    <source>
        <dbReference type="ARBA" id="ARBA00005336"/>
    </source>
</evidence>
<keyword evidence="9" id="KW-0136">Cellulose degradation</keyword>
<evidence type="ECO:0000256" key="13">
    <source>
        <dbReference type="ARBA" id="ARBA00023326"/>
    </source>
</evidence>
<evidence type="ECO:0000259" key="15">
    <source>
        <dbReference type="Pfam" id="PF00933"/>
    </source>
</evidence>
<keyword evidence="11" id="KW-0119">Carbohydrate metabolism</keyword>
<comment type="subcellular location">
    <subcellularLocation>
        <location evidence="2">Secreted</location>
    </subcellularLocation>
</comment>
<comment type="catalytic activity">
    <reaction evidence="1">
        <text>Hydrolysis of terminal, non-reducing beta-D-glucosyl residues with release of beta-D-glucose.</text>
        <dbReference type="EC" id="3.2.1.21"/>
    </reaction>
</comment>
<evidence type="ECO:0000256" key="8">
    <source>
        <dbReference type="ARBA" id="ARBA00022801"/>
    </source>
</evidence>
<dbReference type="PRINTS" id="PR00133">
    <property type="entry name" value="GLHYDRLASE3"/>
</dbReference>
<dbReference type="PANTHER" id="PTHR42715:SF12">
    <property type="entry name" value="BETA-GLUCOSIDASE G-RELATED"/>
    <property type="match status" value="1"/>
</dbReference>
<gene>
    <name evidence="16" type="ORF">FE257_008822</name>
</gene>
<evidence type="ECO:0000313" key="16">
    <source>
        <dbReference type="EMBL" id="KAF9888253.1"/>
    </source>
</evidence>
<dbReference type="AlphaFoldDB" id="A0AAD4GU96"/>
<dbReference type="EC" id="3.2.1.21" evidence="5"/>
<dbReference type="GO" id="GO:0030245">
    <property type="term" value="P:cellulose catabolic process"/>
    <property type="evidence" value="ECO:0007669"/>
    <property type="project" value="UniProtKB-KW"/>
</dbReference>
<keyword evidence="7" id="KW-0732">Signal</keyword>
<name>A0AAD4GU96_ASPNN</name>
<dbReference type="EMBL" id="VCAU01000049">
    <property type="protein sequence ID" value="KAF9888253.1"/>
    <property type="molecule type" value="Genomic_DNA"/>
</dbReference>
<dbReference type="Proteomes" id="UP001194746">
    <property type="component" value="Unassembled WGS sequence"/>
</dbReference>